<evidence type="ECO:0000313" key="2">
    <source>
        <dbReference type="Ensembl" id="ENSEBUP00000026701.1"/>
    </source>
</evidence>
<dbReference type="GeneTree" id="ENSGT00940000154959"/>
<feature type="domain" description="Dynein heavy chain ATP-binding dynein motor region" evidence="1">
    <location>
        <begin position="2"/>
        <end position="73"/>
    </location>
</feature>
<dbReference type="InterPro" id="IPR027417">
    <property type="entry name" value="P-loop_NTPase"/>
</dbReference>
<dbReference type="InterPro" id="IPR035706">
    <property type="entry name" value="AAA_9"/>
</dbReference>
<reference evidence="2" key="2">
    <citation type="submission" date="2025-09" db="UniProtKB">
        <authorList>
            <consortium name="Ensembl"/>
        </authorList>
    </citation>
    <scope>IDENTIFICATION</scope>
</reference>
<dbReference type="InterPro" id="IPR026983">
    <property type="entry name" value="DHC"/>
</dbReference>
<organism evidence="2 3">
    <name type="scientific">Eptatretus burgeri</name>
    <name type="common">Inshore hagfish</name>
    <dbReference type="NCBI Taxonomy" id="7764"/>
    <lineage>
        <taxon>Eukaryota</taxon>
        <taxon>Metazoa</taxon>
        <taxon>Chordata</taxon>
        <taxon>Craniata</taxon>
        <taxon>Vertebrata</taxon>
        <taxon>Cyclostomata</taxon>
        <taxon>Myxini</taxon>
        <taxon>Myxiniformes</taxon>
        <taxon>Myxinidae</taxon>
        <taxon>Eptatretinae</taxon>
        <taxon>Eptatretus</taxon>
    </lineage>
</organism>
<dbReference type="GO" id="GO:0045505">
    <property type="term" value="F:dynein intermediate chain binding"/>
    <property type="evidence" value="ECO:0007669"/>
    <property type="project" value="InterPro"/>
</dbReference>
<dbReference type="OMA" id="EYSHEFR"/>
<protein>
    <recommendedName>
        <fullName evidence="1">Dynein heavy chain ATP-binding dynein motor region domain-containing protein</fullName>
    </recommendedName>
</protein>
<keyword evidence="3" id="KW-1185">Reference proteome</keyword>
<accession>A0A8C4R920</accession>
<sequence length="105" mass="12251">MNVGEDLDPMLESVLLKQTFKHQGGDYIRLGEKIIEYSHEFRFYMTSTLRNPHYLPEVAVKVCLLNFMITPMGGFLPWAKSMLRCISVLRELIVEFFQGCFSQQK</sequence>
<reference evidence="2" key="1">
    <citation type="submission" date="2025-08" db="UniProtKB">
        <authorList>
            <consortium name="Ensembl"/>
        </authorList>
    </citation>
    <scope>IDENTIFICATION</scope>
</reference>
<dbReference type="PANTHER" id="PTHR22878:SF71">
    <property type="entry name" value="DYNEIN, AXONEMAL, HEAVY CHAIN 3"/>
    <property type="match status" value="1"/>
</dbReference>
<dbReference type="Proteomes" id="UP000694388">
    <property type="component" value="Unplaced"/>
</dbReference>
<dbReference type="Pfam" id="PF12781">
    <property type="entry name" value="AAA_9"/>
    <property type="match status" value="1"/>
</dbReference>
<evidence type="ECO:0000313" key="3">
    <source>
        <dbReference type="Proteomes" id="UP000694388"/>
    </source>
</evidence>
<name>A0A8C4R920_EPTBU</name>
<dbReference type="GO" id="GO:0030286">
    <property type="term" value="C:dynein complex"/>
    <property type="evidence" value="ECO:0007669"/>
    <property type="project" value="InterPro"/>
</dbReference>
<proteinExistence type="predicted"/>
<evidence type="ECO:0000259" key="1">
    <source>
        <dbReference type="Pfam" id="PF12781"/>
    </source>
</evidence>
<dbReference type="PANTHER" id="PTHR22878">
    <property type="entry name" value="DYNEIN HEAVY CHAIN 6, AXONEMAL-LIKE-RELATED"/>
    <property type="match status" value="1"/>
</dbReference>
<dbReference type="GO" id="GO:0051959">
    <property type="term" value="F:dynein light intermediate chain binding"/>
    <property type="evidence" value="ECO:0007669"/>
    <property type="project" value="InterPro"/>
</dbReference>
<dbReference type="AlphaFoldDB" id="A0A8C4R920"/>
<dbReference type="Gene3D" id="3.40.50.300">
    <property type="entry name" value="P-loop containing nucleotide triphosphate hydrolases"/>
    <property type="match status" value="1"/>
</dbReference>
<dbReference type="GO" id="GO:0007018">
    <property type="term" value="P:microtubule-based movement"/>
    <property type="evidence" value="ECO:0007669"/>
    <property type="project" value="InterPro"/>
</dbReference>
<dbReference type="Ensembl" id="ENSEBUT00000027277.1">
    <property type="protein sequence ID" value="ENSEBUP00000026701.1"/>
    <property type="gene ID" value="ENSEBUG00000016443.1"/>
</dbReference>